<organism evidence="1">
    <name type="scientific">Magallana gigas</name>
    <name type="common">Pacific oyster</name>
    <name type="synonym">Crassostrea gigas</name>
    <dbReference type="NCBI Taxonomy" id="29159"/>
    <lineage>
        <taxon>Eukaryota</taxon>
        <taxon>Metazoa</taxon>
        <taxon>Spiralia</taxon>
        <taxon>Lophotrochozoa</taxon>
        <taxon>Mollusca</taxon>
        <taxon>Bivalvia</taxon>
        <taxon>Autobranchia</taxon>
        <taxon>Pteriomorphia</taxon>
        <taxon>Ostreida</taxon>
        <taxon>Ostreoidea</taxon>
        <taxon>Ostreidae</taxon>
        <taxon>Magallana</taxon>
    </lineage>
</organism>
<reference evidence="1" key="1">
    <citation type="journal article" date="2012" name="Nature">
        <title>The oyster genome reveals stress adaptation and complexity of shell formation.</title>
        <authorList>
            <person name="Zhang G."/>
            <person name="Fang X."/>
            <person name="Guo X."/>
            <person name="Li L."/>
            <person name="Luo R."/>
            <person name="Xu F."/>
            <person name="Yang P."/>
            <person name="Zhang L."/>
            <person name="Wang X."/>
            <person name="Qi H."/>
            <person name="Xiong Z."/>
            <person name="Que H."/>
            <person name="Xie Y."/>
            <person name="Holland P.W."/>
            <person name="Paps J."/>
            <person name="Zhu Y."/>
            <person name="Wu F."/>
            <person name="Chen Y."/>
            <person name="Wang J."/>
            <person name="Peng C."/>
            <person name="Meng J."/>
            <person name="Yang L."/>
            <person name="Liu J."/>
            <person name="Wen B."/>
            <person name="Zhang N."/>
            <person name="Huang Z."/>
            <person name="Zhu Q."/>
            <person name="Feng Y."/>
            <person name="Mount A."/>
            <person name="Hedgecock D."/>
            <person name="Xu Z."/>
            <person name="Liu Y."/>
            <person name="Domazet-Loso T."/>
            <person name="Du Y."/>
            <person name="Sun X."/>
            <person name="Zhang S."/>
            <person name="Liu B."/>
            <person name="Cheng P."/>
            <person name="Jiang X."/>
            <person name="Li J."/>
            <person name="Fan D."/>
            <person name="Wang W."/>
            <person name="Fu W."/>
            <person name="Wang T."/>
            <person name="Wang B."/>
            <person name="Zhang J."/>
            <person name="Peng Z."/>
            <person name="Li Y."/>
            <person name="Li N."/>
            <person name="Wang J."/>
            <person name="Chen M."/>
            <person name="He Y."/>
            <person name="Tan F."/>
            <person name="Song X."/>
            <person name="Zheng Q."/>
            <person name="Huang R."/>
            <person name="Yang H."/>
            <person name="Du X."/>
            <person name="Chen L."/>
            <person name="Yang M."/>
            <person name="Gaffney P.M."/>
            <person name="Wang S."/>
            <person name="Luo L."/>
            <person name="She Z."/>
            <person name="Ming Y."/>
            <person name="Huang W."/>
            <person name="Zhang S."/>
            <person name="Huang B."/>
            <person name="Zhang Y."/>
            <person name="Qu T."/>
            <person name="Ni P."/>
            <person name="Miao G."/>
            <person name="Wang J."/>
            <person name="Wang Q."/>
            <person name="Steinberg C.E."/>
            <person name="Wang H."/>
            <person name="Li N."/>
            <person name="Qian L."/>
            <person name="Zhang G."/>
            <person name="Li Y."/>
            <person name="Yang H."/>
            <person name="Liu X."/>
            <person name="Wang J."/>
            <person name="Yin Y."/>
            <person name="Wang J."/>
        </authorList>
    </citation>
    <scope>NUCLEOTIDE SEQUENCE [LARGE SCALE GENOMIC DNA]</scope>
    <source>
        <strain evidence="1">05x7-T-G4-1.051#20</strain>
    </source>
</reference>
<name>K1Q8S8_MAGGI</name>
<accession>K1Q8S8</accession>
<dbReference type="HOGENOM" id="CLU_411756_0_0_1"/>
<sequence length="752" mass="86704">MEMDLSNLPHHYLGGYFRNLVLPQPPHTRRRKRSYILPPTHNMHNTQNTDCVKKYRVDVMRMRELVFLCLVGSILAAHHHHTTIPTTTLDPNSDEARMLRLEGGIENLARQLMMQQLFVEERIRSDGDSGIKQVRLNHKGTRTFFSDTHSMGSINSIHDHSNYINTIGMGEVIPVLNGIEFRTRHNDYKLRMPHPNSTTYHATVDIPFPEVPPSVKSQPTLEKQIEEMKNYFKAWKFQNPSFRDYRPYFKPVLCYMEGAWTTNTKTLDEPFSSDRHFIDAASWFDLQEKIRFTSYTGGKHNLENFSFLPTTIINMRNGTPEYAQWNYRILCHPIKGDLPLKAFEPVDDLASRLVHKYNLTKFSMTRSARFHLASEYRHAHFLPEKGYGVFQDRVYTHSIMDTIMNQIPGKDNYPAKIFDKSLGLEMLDPFSSSVNPLNTGYYHRRYKYDDKGAMGTKTNNRGFADKNLWVAQTTSNHIAPIHMNDCHKVNRTYTECKEIEARYTYAIPLEIIYMTPLNSWNPYNLPYWDRKHGRYTPTKDHRNGAFNATNAYNGTNYANYYWTPTAFFSGKELNHDAADTVKNSVGVLDSHGNVRRVSASGIRIFLPNIPGVGVLRQRWSVTPVHRDGSSVQKELDAMKEMINHIGAFSNLFQEPPAVSGSAVQQAPDAHFRTSLATKDPPGRHYHELFIEDSDYKLALSGQTVTAETTMESSHTHMVEVAYDSHTHQWVIKKCDDMAHCWDGHSEILTKIQ</sequence>
<dbReference type="InParanoid" id="K1Q8S8"/>
<evidence type="ECO:0000313" key="1">
    <source>
        <dbReference type="EMBL" id="EKC30373.1"/>
    </source>
</evidence>
<proteinExistence type="predicted"/>
<protein>
    <submittedName>
        <fullName evidence="1">Uncharacterized protein</fullName>
    </submittedName>
</protein>
<gene>
    <name evidence="1" type="ORF">CGI_10019787</name>
</gene>
<dbReference type="EMBL" id="JH817326">
    <property type="protein sequence ID" value="EKC30373.1"/>
    <property type="molecule type" value="Genomic_DNA"/>
</dbReference>
<dbReference type="AlphaFoldDB" id="K1Q8S8"/>